<evidence type="ECO:0000313" key="2">
    <source>
        <dbReference type="Proteomes" id="UP000799441"/>
    </source>
</evidence>
<dbReference type="AlphaFoldDB" id="A0A9P4Q6Z3"/>
<dbReference type="Gene3D" id="3.50.50.60">
    <property type="entry name" value="FAD/NAD(P)-binding domain"/>
    <property type="match status" value="1"/>
</dbReference>
<organism evidence="1 2">
    <name type="scientific">Polychaeton citri CBS 116435</name>
    <dbReference type="NCBI Taxonomy" id="1314669"/>
    <lineage>
        <taxon>Eukaryota</taxon>
        <taxon>Fungi</taxon>
        <taxon>Dikarya</taxon>
        <taxon>Ascomycota</taxon>
        <taxon>Pezizomycotina</taxon>
        <taxon>Dothideomycetes</taxon>
        <taxon>Dothideomycetidae</taxon>
        <taxon>Capnodiales</taxon>
        <taxon>Capnodiaceae</taxon>
        <taxon>Polychaeton</taxon>
    </lineage>
</organism>
<gene>
    <name evidence="1" type="ORF">K431DRAFT_348079</name>
</gene>
<dbReference type="Proteomes" id="UP000799441">
    <property type="component" value="Unassembled WGS sequence"/>
</dbReference>
<reference evidence="1" key="1">
    <citation type="journal article" date="2020" name="Stud. Mycol.">
        <title>101 Dothideomycetes genomes: a test case for predicting lifestyles and emergence of pathogens.</title>
        <authorList>
            <person name="Haridas S."/>
            <person name="Albert R."/>
            <person name="Binder M."/>
            <person name="Bloem J."/>
            <person name="Labutti K."/>
            <person name="Salamov A."/>
            <person name="Andreopoulos B."/>
            <person name="Baker S."/>
            <person name="Barry K."/>
            <person name="Bills G."/>
            <person name="Bluhm B."/>
            <person name="Cannon C."/>
            <person name="Castanera R."/>
            <person name="Culley D."/>
            <person name="Daum C."/>
            <person name="Ezra D."/>
            <person name="Gonzalez J."/>
            <person name="Henrissat B."/>
            <person name="Kuo A."/>
            <person name="Liang C."/>
            <person name="Lipzen A."/>
            <person name="Lutzoni F."/>
            <person name="Magnuson J."/>
            <person name="Mondo S."/>
            <person name="Nolan M."/>
            <person name="Ohm R."/>
            <person name="Pangilinan J."/>
            <person name="Park H.-J."/>
            <person name="Ramirez L."/>
            <person name="Alfaro M."/>
            <person name="Sun H."/>
            <person name="Tritt A."/>
            <person name="Yoshinaga Y."/>
            <person name="Zwiers L.-H."/>
            <person name="Turgeon B."/>
            <person name="Goodwin S."/>
            <person name="Spatafora J."/>
            <person name="Crous P."/>
            <person name="Grigoriev I."/>
        </authorList>
    </citation>
    <scope>NUCLEOTIDE SEQUENCE</scope>
    <source>
        <strain evidence="1">CBS 116435</strain>
    </source>
</reference>
<comment type="caution">
    <text evidence="1">The sequence shown here is derived from an EMBL/GenBank/DDBJ whole genome shotgun (WGS) entry which is preliminary data.</text>
</comment>
<dbReference type="EMBL" id="MU003813">
    <property type="protein sequence ID" value="KAF2719299.1"/>
    <property type="molecule type" value="Genomic_DNA"/>
</dbReference>
<evidence type="ECO:0000313" key="1">
    <source>
        <dbReference type="EMBL" id="KAF2719299.1"/>
    </source>
</evidence>
<protein>
    <submittedName>
        <fullName evidence="1">Uncharacterized protein</fullName>
    </submittedName>
</protein>
<sequence length="120" mass="12938">MTKPLVLTLEQSYSVQVRLARSSQSSRMPIGGMFEIITTILALGGGDADGAVRVVMKEALAVGVDFVQALVERLISDSQGSCIGIETTARDEITGQSILLWVGVWAARLIADSARENFRR</sequence>
<name>A0A9P4Q6Z3_9PEZI</name>
<keyword evidence="2" id="KW-1185">Reference proteome</keyword>
<accession>A0A9P4Q6Z3</accession>
<dbReference type="Gene3D" id="3.30.9.10">
    <property type="entry name" value="D-Amino Acid Oxidase, subunit A, domain 2"/>
    <property type="match status" value="1"/>
</dbReference>
<dbReference type="InterPro" id="IPR036188">
    <property type="entry name" value="FAD/NAD-bd_sf"/>
</dbReference>
<proteinExistence type="predicted"/>